<dbReference type="AlphaFoldDB" id="X1H8R3"/>
<dbReference type="EMBL" id="BARU01029342">
    <property type="protein sequence ID" value="GAH65787.1"/>
    <property type="molecule type" value="Genomic_DNA"/>
</dbReference>
<dbReference type="InterPro" id="IPR056756">
    <property type="entry name" value="DUF2110_central"/>
</dbReference>
<dbReference type="Pfam" id="PF09883">
    <property type="entry name" value="DUF2110"/>
    <property type="match status" value="1"/>
</dbReference>
<evidence type="ECO:0000313" key="3">
    <source>
        <dbReference type="EMBL" id="GAH65787.1"/>
    </source>
</evidence>
<dbReference type="InterPro" id="IPR056757">
    <property type="entry name" value="DUF2110_C"/>
</dbReference>
<feature type="domain" description="DUF2110" evidence="2">
    <location>
        <begin position="184"/>
        <end position="246"/>
    </location>
</feature>
<organism evidence="3">
    <name type="scientific">marine sediment metagenome</name>
    <dbReference type="NCBI Taxonomy" id="412755"/>
    <lineage>
        <taxon>unclassified sequences</taxon>
        <taxon>metagenomes</taxon>
        <taxon>ecological metagenomes</taxon>
    </lineage>
</organism>
<gene>
    <name evidence="3" type="ORF">S03H2_46687</name>
</gene>
<name>X1H8R3_9ZZZZ</name>
<dbReference type="Pfam" id="PF24873">
    <property type="entry name" value="DUF2110_C"/>
    <property type="match status" value="1"/>
</dbReference>
<protein>
    <recommendedName>
        <fullName evidence="4">DUF2110 family protein</fullName>
    </recommendedName>
</protein>
<feature type="domain" description="DUF2110" evidence="1">
    <location>
        <begin position="81"/>
        <end position="170"/>
    </location>
</feature>
<sequence length="257" mass="29591">LVLYDKIYNVYTDTDKTEISIRYRKYLNELAQSFPNTKVQIKKVRQFDDRVEILISGPEEVFLLNLFKKEVGAIVEFDKVEINQMYKGVLLDVGKVGFGIFVDCAILNPKTDVLLNLHALRKQLCKGRDVSLTEIIKAYDFIDRFPVYIKITSIDKEKEQIQGNLDQKTLELYGKLVVENLEGVFVSGETKGQFKKALIRTGHYRDIASIERFGFLENIVILRQNTTAPGIIADIGKYLKNCKMSAIRPERIRKLFV</sequence>
<evidence type="ECO:0000259" key="1">
    <source>
        <dbReference type="Pfam" id="PF09883"/>
    </source>
</evidence>
<reference evidence="3" key="1">
    <citation type="journal article" date="2014" name="Front. Microbiol.">
        <title>High frequency of phylogenetically diverse reductive dehalogenase-homologous genes in deep subseafloor sedimentary metagenomes.</title>
        <authorList>
            <person name="Kawai M."/>
            <person name="Futagami T."/>
            <person name="Toyoda A."/>
            <person name="Takaki Y."/>
            <person name="Nishi S."/>
            <person name="Hori S."/>
            <person name="Arai W."/>
            <person name="Tsubouchi T."/>
            <person name="Morono Y."/>
            <person name="Uchiyama I."/>
            <person name="Ito T."/>
            <person name="Fujiyama A."/>
            <person name="Inagaki F."/>
            <person name="Takami H."/>
        </authorList>
    </citation>
    <scope>NUCLEOTIDE SEQUENCE</scope>
    <source>
        <strain evidence="3">Expedition CK06-06</strain>
    </source>
</reference>
<evidence type="ECO:0000259" key="2">
    <source>
        <dbReference type="Pfam" id="PF24873"/>
    </source>
</evidence>
<feature type="non-terminal residue" evidence="3">
    <location>
        <position position="1"/>
    </location>
</feature>
<comment type="caution">
    <text evidence="3">The sequence shown here is derived from an EMBL/GenBank/DDBJ whole genome shotgun (WGS) entry which is preliminary data.</text>
</comment>
<accession>X1H8R3</accession>
<evidence type="ECO:0008006" key="4">
    <source>
        <dbReference type="Google" id="ProtNLM"/>
    </source>
</evidence>
<proteinExistence type="predicted"/>